<protein>
    <submittedName>
        <fullName evidence="1">Uncharacterized protein</fullName>
    </submittedName>
</protein>
<evidence type="ECO:0000313" key="1">
    <source>
        <dbReference type="EMBL" id="KYC73253.1"/>
    </source>
</evidence>
<sequence>MDVKYTPSDWENTRSGIGNLIGLGAVGKGMIGSLKDISENLEDAQSAIAKYDVDGAISFSHTGHKGVYQGIYEDFRVLYDFAGKVGDIVDRTIDEPFYKDIDAFAWQCATYQ</sequence>
<dbReference type="PATRIC" id="fig|1398.25.peg.3699"/>
<dbReference type="AlphaFoldDB" id="A0A150KIP1"/>
<dbReference type="EMBL" id="LQYI01000009">
    <property type="protein sequence ID" value="KYC73253.1"/>
    <property type="molecule type" value="Genomic_DNA"/>
</dbReference>
<reference evidence="1 2" key="1">
    <citation type="submission" date="2016-01" db="EMBL/GenBank/DDBJ databases">
        <title>Genome Sequences of Twelve Sporeforming Bacillus Species Isolated from Foods.</title>
        <authorList>
            <person name="Berendsen E.M."/>
            <person name="Wells-Bennik M.H."/>
            <person name="Krawcyk A.O."/>
            <person name="De Jong A."/>
            <person name="Holsappel S."/>
            <person name="Eijlander R.T."/>
            <person name="Kuipers O.P."/>
        </authorList>
    </citation>
    <scope>NUCLEOTIDE SEQUENCE [LARGE SCALE GENOMIC DNA]</scope>
    <source>
        <strain evidence="1 2">B4099</strain>
    </source>
</reference>
<comment type="caution">
    <text evidence="1">The sequence shown here is derived from an EMBL/GenBank/DDBJ whole genome shotgun (WGS) entry which is preliminary data.</text>
</comment>
<accession>A0A150KIP1</accession>
<gene>
    <name evidence="1" type="ORF">B4099_1977</name>
</gene>
<organism evidence="1 2">
    <name type="scientific">Heyndrickxia coagulans</name>
    <name type="common">Weizmannia coagulans</name>
    <dbReference type="NCBI Taxonomy" id="1398"/>
    <lineage>
        <taxon>Bacteria</taxon>
        <taxon>Bacillati</taxon>
        <taxon>Bacillota</taxon>
        <taxon>Bacilli</taxon>
        <taxon>Bacillales</taxon>
        <taxon>Bacillaceae</taxon>
        <taxon>Heyndrickxia</taxon>
    </lineage>
</organism>
<dbReference type="Proteomes" id="UP000075304">
    <property type="component" value="Unassembled WGS sequence"/>
</dbReference>
<evidence type="ECO:0000313" key="2">
    <source>
        <dbReference type="Proteomes" id="UP000075304"/>
    </source>
</evidence>
<name>A0A150KIP1_HEYCO</name>
<proteinExistence type="predicted"/>
<dbReference type="RefSeq" id="WP_061574222.1">
    <property type="nucleotide sequence ID" value="NZ_JAABON010000070.1"/>
</dbReference>